<dbReference type="InterPro" id="IPR001036">
    <property type="entry name" value="Acrflvin-R"/>
</dbReference>
<feature type="transmembrane region" description="Helical" evidence="1">
    <location>
        <begin position="12"/>
        <end position="33"/>
    </location>
</feature>
<feature type="transmembrane region" description="Helical" evidence="1">
    <location>
        <begin position="432"/>
        <end position="456"/>
    </location>
</feature>
<name>A0AAJ6ALW2_9MICC</name>
<dbReference type="Pfam" id="PF00873">
    <property type="entry name" value="ACR_tran"/>
    <property type="match status" value="1"/>
</dbReference>
<dbReference type="EMBL" id="CP122566">
    <property type="protein sequence ID" value="WGH92199.1"/>
    <property type="molecule type" value="Genomic_DNA"/>
</dbReference>
<keyword evidence="1" id="KW-0812">Transmembrane</keyword>
<evidence type="ECO:0000313" key="3">
    <source>
        <dbReference type="Proteomes" id="UP001224674"/>
    </source>
</evidence>
<dbReference type="Gene3D" id="1.20.1640.10">
    <property type="entry name" value="Multidrug efflux transporter AcrB transmembrane domain"/>
    <property type="match status" value="2"/>
</dbReference>
<feature type="transmembrane region" description="Helical" evidence="1">
    <location>
        <begin position="386"/>
        <end position="411"/>
    </location>
</feature>
<feature type="transmembrane region" description="Helical" evidence="1">
    <location>
        <begin position="552"/>
        <end position="572"/>
    </location>
</feature>
<evidence type="ECO:0000313" key="2">
    <source>
        <dbReference type="EMBL" id="WGH92199.1"/>
    </source>
</evidence>
<sequence length="1047" mass="110850">MSFLPRLSLRNRAFIALVSIVITLLGSLSMFLLRRELIPPVELPAVAISAVNPGASSEQMADLVAEPLERELRTLDGLKQTSAISSSNFSMVTVELEYGTDTYRAASQAEVITNYLDDQLPEGTTTTVLSGGTGDIPAMVLSASSDRDSAELIADLELATIPDLQTIDGVASVQQFGGDQRIVRITPDDEAMATAGTSRTELVDSLEDAGVVLPGGTVNDEDDPSSEMDVAIGNELTAVEDLEQVLISTDENPVPLGDLAQVQAEQPEPTTVSRTSGQDGVSLLVIPAADANFIELSDQITQVLDESEEQLGHGTQFTVIFDQAPFIEESLSGLAQEGLIGLALAVVVIFGFLFAVRPTIISGLSIPLSVLFAFGGMLITDTTLNMMSVAGLMITIGRMVDDSIVVIENIVRHLKTTRPVTRAQRRATIYRATAEVASAVVSSTVVAMLVFAPVFFVSGLAGELFRPFAITVVLALLGSVLVALTIVPVLAYWFMRAPKTSTDTASTDEDSDLDHDLEADLKTATQPEIHEPTGVLARGYRPVLSLALSHRWITVALAIAVFLGSLALTPLLKVNLLGDSGMNMHAVDQTAPEGTSLQRTTELTEGLSEQLQQLEVVDVVQVDIGADATTGALASNIANYTLITDPEADQAEAAATIEQTVTAYREEHPEAGEIQLTDASSILGSSTVDVVLESLDDDSRTQANDLLVDQIEQLDSVERVDSDLAGSQPSVSITIDPQAAAEAGMTLNEVTGLITSYTTDYPVANVSIDGADLDVHLTPAADIDTIQELEDLDLGGIPLTDVADIERISIAPQINTSNAVRTVTLSATPTNPDDIGTLTDEITQVMDDTDLPEGVTAEIGGLASDIDTTFYQLMLAMVAAVLLIYVVLVWLFKSLIQPLVLLMSIPFGISGMILALLLTGTPIGAPAMIGQLMLIGIVVTNAIVLIDLVNQYRDRKMSINDALLYGGGHRIRPILMTAAATIGAMIPPALGLSGQSSFVSAPMAIAVIGGLAFSTVVTLIIVPVLYSLTERGGTYRRGEHASSDHQQ</sequence>
<dbReference type="InterPro" id="IPR027463">
    <property type="entry name" value="AcrB_DN_DC_subdom"/>
</dbReference>
<reference evidence="2 3" key="1">
    <citation type="submission" date="2023-03" db="EMBL/GenBank/DDBJ databases">
        <title>Complete genome sequences of several Auritidibacter ignavus strains isolated from ear infections.</title>
        <authorList>
            <person name="Baehr T."/>
            <person name="Baumhoegger A.M."/>
        </authorList>
    </citation>
    <scope>NUCLEOTIDE SEQUENCE [LARGE SCALE GENOMIC DNA]</scope>
    <source>
        <strain evidence="2 3">BABAE-6</strain>
    </source>
</reference>
<dbReference type="AlphaFoldDB" id="A0AAJ6ALW2"/>
<dbReference type="SUPFAM" id="SSF82693">
    <property type="entry name" value="Multidrug efflux transporter AcrB pore domain, PN1, PN2, PC1 and PC2 subdomains"/>
    <property type="match status" value="2"/>
</dbReference>
<keyword evidence="1" id="KW-0472">Membrane</keyword>
<keyword evidence="3" id="KW-1185">Reference proteome</keyword>
<dbReference type="Gene3D" id="3.30.70.1430">
    <property type="entry name" value="Multidrug efflux transporter AcrB pore domain"/>
    <property type="match status" value="2"/>
</dbReference>
<dbReference type="GO" id="GO:0042910">
    <property type="term" value="F:xenobiotic transmembrane transporter activity"/>
    <property type="evidence" value="ECO:0007669"/>
    <property type="project" value="TreeGrafter"/>
</dbReference>
<feature type="transmembrane region" description="Helical" evidence="1">
    <location>
        <begin position="971"/>
        <end position="991"/>
    </location>
</feature>
<keyword evidence="1" id="KW-1133">Transmembrane helix</keyword>
<dbReference type="RefSeq" id="WP_279674417.1">
    <property type="nucleotide sequence ID" value="NZ_CP122566.1"/>
</dbReference>
<feature type="transmembrane region" description="Helical" evidence="1">
    <location>
        <begin position="929"/>
        <end position="950"/>
    </location>
</feature>
<dbReference type="PANTHER" id="PTHR32063">
    <property type="match status" value="1"/>
</dbReference>
<dbReference type="SUPFAM" id="SSF82714">
    <property type="entry name" value="Multidrug efflux transporter AcrB TolC docking domain, DN and DC subdomains"/>
    <property type="match status" value="2"/>
</dbReference>
<evidence type="ECO:0000256" key="1">
    <source>
        <dbReference type="SAM" id="Phobius"/>
    </source>
</evidence>
<organism evidence="2 3">
    <name type="scientific">Auritidibacter ignavus</name>
    <dbReference type="NCBI Taxonomy" id="678932"/>
    <lineage>
        <taxon>Bacteria</taxon>
        <taxon>Bacillati</taxon>
        <taxon>Actinomycetota</taxon>
        <taxon>Actinomycetes</taxon>
        <taxon>Micrococcales</taxon>
        <taxon>Micrococcaceae</taxon>
        <taxon>Auritidibacter</taxon>
    </lineage>
</organism>
<feature type="transmembrane region" description="Helical" evidence="1">
    <location>
        <begin position="468"/>
        <end position="494"/>
    </location>
</feature>
<protein>
    <submittedName>
        <fullName evidence="2">Efflux RND transporter permease subunit</fullName>
    </submittedName>
</protein>
<dbReference type="SUPFAM" id="SSF82866">
    <property type="entry name" value="Multidrug efflux transporter AcrB transmembrane domain"/>
    <property type="match status" value="2"/>
</dbReference>
<dbReference type="Proteomes" id="UP001224674">
    <property type="component" value="Chromosome"/>
</dbReference>
<dbReference type="PANTHER" id="PTHR32063:SF0">
    <property type="entry name" value="SWARMING MOTILITY PROTEIN SWRC"/>
    <property type="match status" value="1"/>
</dbReference>
<proteinExistence type="predicted"/>
<dbReference type="GO" id="GO:0005886">
    <property type="term" value="C:plasma membrane"/>
    <property type="evidence" value="ECO:0007669"/>
    <property type="project" value="TreeGrafter"/>
</dbReference>
<accession>A0AAJ6ALW2</accession>
<dbReference type="Gene3D" id="3.30.70.1320">
    <property type="entry name" value="Multidrug efflux transporter AcrB pore domain like"/>
    <property type="match status" value="1"/>
</dbReference>
<dbReference type="PRINTS" id="PR00702">
    <property type="entry name" value="ACRIFLAVINRP"/>
</dbReference>
<feature type="transmembrane region" description="Helical" evidence="1">
    <location>
        <begin position="363"/>
        <end position="380"/>
    </location>
</feature>
<feature type="transmembrane region" description="Helical" evidence="1">
    <location>
        <begin position="1003"/>
        <end position="1028"/>
    </location>
</feature>
<gene>
    <name evidence="2" type="ORF">QDX21_07620</name>
</gene>
<dbReference type="Gene3D" id="3.30.70.1440">
    <property type="entry name" value="Multidrug efflux transporter AcrB pore domain"/>
    <property type="match status" value="1"/>
</dbReference>
<feature type="transmembrane region" description="Helical" evidence="1">
    <location>
        <begin position="338"/>
        <end position="356"/>
    </location>
</feature>
<feature type="transmembrane region" description="Helical" evidence="1">
    <location>
        <begin position="899"/>
        <end position="923"/>
    </location>
</feature>
<dbReference type="Gene3D" id="3.30.2090.10">
    <property type="entry name" value="Multidrug efflux transporter AcrB TolC docking domain, DN and DC subdomains"/>
    <property type="match status" value="2"/>
</dbReference>
<feature type="transmembrane region" description="Helical" evidence="1">
    <location>
        <begin position="870"/>
        <end position="892"/>
    </location>
</feature>